<dbReference type="Pfam" id="PF06146">
    <property type="entry name" value="PsiE"/>
    <property type="match status" value="1"/>
</dbReference>
<proteinExistence type="predicted"/>
<keyword evidence="4 6" id="KW-1133">Transmembrane helix</keyword>
<organism evidence="7 8">
    <name type="scientific">Halochromatium glycolicum</name>
    <dbReference type="NCBI Taxonomy" id="85075"/>
    <lineage>
        <taxon>Bacteria</taxon>
        <taxon>Pseudomonadati</taxon>
        <taxon>Pseudomonadota</taxon>
        <taxon>Gammaproteobacteria</taxon>
        <taxon>Chromatiales</taxon>
        <taxon>Chromatiaceae</taxon>
        <taxon>Halochromatium</taxon>
    </lineage>
</organism>
<comment type="caution">
    <text evidence="7">The sequence shown here is derived from an EMBL/GenBank/DDBJ whole genome shotgun (WGS) entry which is preliminary data.</text>
</comment>
<comment type="subcellular location">
    <subcellularLocation>
        <location evidence="1">Cell membrane</location>
        <topology evidence="1">Multi-pass membrane protein</topology>
    </subcellularLocation>
</comment>
<keyword evidence="5 6" id="KW-0472">Membrane</keyword>
<dbReference type="AlphaFoldDB" id="A0AAJ0U3Q6"/>
<evidence type="ECO:0000256" key="4">
    <source>
        <dbReference type="ARBA" id="ARBA00022989"/>
    </source>
</evidence>
<evidence type="ECO:0000313" key="7">
    <source>
        <dbReference type="EMBL" id="MBK1704247.1"/>
    </source>
</evidence>
<dbReference type="GO" id="GO:0005886">
    <property type="term" value="C:plasma membrane"/>
    <property type="evidence" value="ECO:0007669"/>
    <property type="project" value="UniProtKB-SubCell"/>
</dbReference>
<name>A0AAJ0U3Q6_9GAMM</name>
<keyword evidence="2" id="KW-1003">Cell membrane</keyword>
<evidence type="ECO:0000256" key="3">
    <source>
        <dbReference type="ARBA" id="ARBA00022692"/>
    </source>
</evidence>
<evidence type="ECO:0000256" key="6">
    <source>
        <dbReference type="SAM" id="Phobius"/>
    </source>
</evidence>
<keyword evidence="3 6" id="KW-0812">Transmembrane</keyword>
<sequence length="171" mass="18633">MSAHQELPTNERDFILRWLHRVMRLAAYLLAIAMVVVILVGVASVIHTIYLNLATPPYFLIPDIIKTFGAFLAVLIAYEIFSNITLYIRADVFPMKLVVATAIMAISRKLIILDMEEYSALDLVGMGSVILGLGLAYWLISIADARGASGRAGSLLSGAHTLTPSSKTDTP</sequence>
<protein>
    <recommendedName>
        <fullName evidence="9">Phosphate-starvation-inducible E</fullName>
    </recommendedName>
</protein>
<dbReference type="EMBL" id="NRSJ01000008">
    <property type="protein sequence ID" value="MBK1704247.1"/>
    <property type="molecule type" value="Genomic_DNA"/>
</dbReference>
<evidence type="ECO:0000256" key="1">
    <source>
        <dbReference type="ARBA" id="ARBA00004651"/>
    </source>
</evidence>
<reference evidence="7" key="2">
    <citation type="journal article" date="2020" name="Microorganisms">
        <title>Osmotic Adaptation and Compatible Solute Biosynthesis of Phototrophic Bacteria as Revealed from Genome Analyses.</title>
        <authorList>
            <person name="Imhoff J.F."/>
            <person name="Rahn T."/>
            <person name="Kunzel S."/>
            <person name="Keller A."/>
            <person name="Neulinger S.C."/>
        </authorList>
    </citation>
    <scope>NUCLEOTIDE SEQUENCE</scope>
    <source>
        <strain evidence="7">DSM 11080</strain>
    </source>
</reference>
<feature type="transmembrane region" description="Helical" evidence="6">
    <location>
        <begin position="118"/>
        <end position="140"/>
    </location>
</feature>
<reference evidence="7" key="1">
    <citation type="submission" date="2017-08" db="EMBL/GenBank/DDBJ databases">
        <authorList>
            <person name="Imhoff J.F."/>
            <person name="Rahn T."/>
            <person name="Kuenzel S."/>
            <person name="Neulinger S.C."/>
        </authorList>
    </citation>
    <scope>NUCLEOTIDE SEQUENCE</scope>
    <source>
        <strain evidence="7">DSM 11080</strain>
    </source>
</reference>
<evidence type="ECO:0008006" key="9">
    <source>
        <dbReference type="Google" id="ProtNLM"/>
    </source>
</evidence>
<feature type="transmembrane region" description="Helical" evidence="6">
    <location>
        <begin position="93"/>
        <end position="112"/>
    </location>
</feature>
<evidence type="ECO:0000256" key="5">
    <source>
        <dbReference type="ARBA" id="ARBA00023136"/>
    </source>
</evidence>
<gene>
    <name evidence="7" type="ORF">CKO40_06710</name>
</gene>
<dbReference type="InterPro" id="IPR020948">
    <property type="entry name" value="P_starv_induced_PsiE-like"/>
</dbReference>
<keyword evidence="8" id="KW-1185">Reference proteome</keyword>
<evidence type="ECO:0000256" key="2">
    <source>
        <dbReference type="ARBA" id="ARBA00022475"/>
    </source>
</evidence>
<accession>A0AAJ0U3Q6</accession>
<feature type="transmembrane region" description="Helical" evidence="6">
    <location>
        <begin position="58"/>
        <end position="81"/>
    </location>
</feature>
<dbReference type="Proteomes" id="UP001296776">
    <property type="component" value="Unassembled WGS sequence"/>
</dbReference>
<evidence type="ECO:0000313" key="8">
    <source>
        <dbReference type="Proteomes" id="UP001296776"/>
    </source>
</evidence>
<feature type="transmembrane region" description="Helical" evidence="6">
    <location>
        <begin position="25"/>
        <end position="46"/>
    </location>
</feature>